<feature type="transmembrane region" description="Helical" evidence="1">
    <location>
        <begin position="194"/>
        <end position="215"/>
    </location>
</feature>
<evidence type="ECO:0000313" key="2">
    <source>
        <dbReference type="EMBL" id="TFK37727.1"/>
    </source>
</evidence>
<feature type="transmembrane region" description="Helical" evidence="1">
    <location>
        <begin position="252"/>
        <end position="271"/>
    </location>
</feature>
<keyword evidence="1" id="KW-0812">Transmembrane</keyword>
<accession>A0A5C3LYT1</accession>
<name>A0A5C3LYT1_9AGAR</name>
<proteinExistence type="predicted"/>
<dbReference type="Proteomes" id="UP000308652">
    <property type="component" value="Unassembled WGS sequence"/>
</dbReference>
<keyword evidence="1" id="KW-1133">Transmembrane helix</keyword>
<dbReference type="EMBL" id="ML213606">
    <property type="protein sequence ID" value="TFK37727.1"/>
    <property type="molecule type" value="Genomic_DNA"/>
</dbReference>
<keyword evidence="1" id="KW-0472">Membrane</keyword>
<dbReference type="OrthoDB" id="2675435at2759"/>
<feature type="transmembrane region" description="Helical" evidence="1">
    <location>
        <begin position="277"/>
        <end position="295"/>
    </location>
</feature>
<reference evidence="2 3" key="1">
    <citation type="journal article" date="2019" name="Nat. Ecol. Evol.">
        <title>Megaphylogeny resolves global patterns of mushroom evolution.</title>
        <authorList>
            <person name="Varga T."/>
            <person name="Krizsan K."/>
            <person name="Foldi C."/>
            <person name="Dima B."/>
            <person name="Sanchez-Garcia M."/>
            <person name="Sanchez-Ramirez S."/>
            <person name="Szollosi G.J."/>
            <person name="Szarkandi J.G."/>
            <person name="Papp V."/>
            <person name="Albert L."/>
            <person name="Andreopoulos W."/>
            <person name="Angelini C."/>
            <person name="Antonin V."/>
            <person name="Barry K.W."/>
            <person name="Bougher N.L."/>
            <person name="Buchanan P."/>
            <person name="Buyck B."/>
            <person name="Bense V."/>
            <person name="Catcheside P."/>
            <person name="Chovatia M."/>
            <person name="Cooper J."/>
            <person name="Damon W."/>
            <person name="Desjardin D."/>
            <person name="Finy P."/>
            <person name="Geml J."/>
            <person name="Haridas S."/>
            <person name="Hughes K."/>
            <person name="Justo A."/>
            <person name="Karasinski D."/>
            <person name="Kautmanova I."/>
            <person name="Kiss B."/>
            <person name="Kocsube S."/>
            <person name="Kotiranta H."/>
            <person name="LaButti K.M."/>
            <person name="Lechner B.E."/>
            <person name="Liimatainen K."/>
            <person name="Lipzen A."/>
            <person name="Lukacs Z."/>
            <person name="Mihaltcheva S."/>
            <person name="Morgado L.N."/>
            <person name="Niskanen T."/>
            <person name="Noordeloos M.E."/>
            <person name="Ohm R.A."/>
            <person name="Ortiz-Santana B."/>
            <person name="Ovrebo C."/>
            <person name="Racz N."/>
            <person name="Riley R."/>
            <person name="Savchenko A."/>
            <person name="Shiryaev A."/>
            <person name="Soop K."/>
            <person name="Spirin V."/>
            <person name="Szebenyi C."/>
            <person name="Tomsovsky M."/>
            <person name="Tulloss R.E."/>
            <person name="Uehling J."/>
            <person name="Grigoriev I.V."/>
            <person name="Vagvolgyi C."/>
            <person name="Papp T."/>
            <person name="Martin F.M."/>
            <person name="Miettinen O."/>
            <person name="Hibbett D.S."/>
            <person name="Nagy L.G."/>
        </authorList>
    </citation>
    <scope>NUCLEOTIDE SEQUENCE [LARGE SCALE GENOMIC DNA]</scope>
    <source>
        <strain evidence="2 3">CBS 166.37</strain>
    </source>
</reference>
<evidence type="ECO:0000313" key="3">
    <source>
        <dbReference type="Proteomes" id="UP000308652"/>
    </source>
</evidence>
<evidence type="ECO:0000256" key="1">
    <source>
        <dbReference type="SAM" id="Phobius"/>
    </source>
</evidence>
<gene>
    <name evidence="2" type="ORF">BDQ12DRAFT_713241</name>
</gene>
<sequence length="344" mass="38434">MDKTQFSPADPYLTKFSLPSMPLPINNTEEDIVYAYGLQTSNYFYALSTEWSIPKVLYFFARYYPLIQTGCESNQSTGINAEDIGGTMVLPQWWICPDYSSRTCYILPASERFVREYTQNCDPATTTLPHRDRGQLLFTETRLTFMLMDWLQPELVTTTRIAIIVARNTYQAPLPGCQSKADAELVSSLYAFQLLGWIPPLCVGLILFVLTMIKFRNTVPAPTKMLGISGVKALINPDVSSPVFASLFRDGAIYFLVIFVVVLADTIPQLGGLSSYLSPYFVAVYSISIDALTAVQGSRLVLNLRKIATENTAQVEDASTSIVFSTFAARSTQRQPTRDELESF</sequence>
<organism evidence="2 3">
    <name type="scientific">Crucibulum laeve</name>
    <dbReference type="NCBI Taxonomy" id="68775"/>
    <lineage>
        <taxon>Eukaryota</taxon>
        <taxon>Fungi</taxon>
        <taxon>Dikarya</taxon>
        <taxon>Basidiomycota</taxon>
        <taxon>Agaricomycotina</taxon>
        <taxon>Agaricomycetes</taxon>
        <taxon>Agaricomycetidae</taxon>
        <taxon>Agaricales</taxon>
        <taxon>Agaricineae</taxon>
        <taxon>Nidulariaceae</taxon>
        <taxon>Crucibulum</taxon>
    </lineage>
</organism>
<protein>
    <submittedName>
        <fullName evidence="2">Uncharacterized protein</fullName>
    </submittedName>
</protein>
<dbReference type="AlphaFoldDB" id="A0A5C3LYT1"/>
<keyword evidence="3" id="KW-1185">Reference proteome</keyword>